<dbReference type="EMBL" id="VTPC01041745">
    <property type="protein sequence ID" value="KAF2890994.1"/>
    <property type="molecule type" value="Genomic_DNA"/>
</dbReference>
<comment type="caution">
    <text evidence="1">The sequence shown here is derived from an EMBL/GenBank/DDBJ whole genome shotgun (WGS) entry which is preliminary data.</text>
</comment>
<accession>A0A8K0CP36</accession>
<evidence type="ECO:0000313" key="1">
    <source>
        <dbReference type="EMBL" id="KAF2890994.1"/>
    </source>
</evidence>
<gene>
    <name evidence="1" type="ORF">ILUMI_15179</name>
</gene>
<dbReference type="AlphaFoldDB" id="A0A8K0CP36"/>
<reference evidence="1" key="1">
    <citation type="submission" date="2019-08" db="EMBL/GenBank/DDBJ databases">
        <title>The genome of the North American firefly Photinus pyralis.</title>
        <authorList>
            <consortium name="Photinus pyralis genome working group"/>
            <person name="Fallon T.R."/>
            <person name="Sander Lower S.E."/>
            <person name="Weng J.-K."/>
        </authorList>
    </citation>
    <scope>NUCLEOTIDE SEQUENCE</scope>
    <source>
        <strain evidence="1">TRF0915ILg1</strain>
        <tissue evidence="1">Whole body</tissue>
    </source>
</reference>
<organism evidence="1 2">
    <name type="scientific">Ignelater luminosus</name>
    <name type="common">Cucubano</name>
    <name type="synonym">Pyrophorus luminosus</name>
    <dbReference type="NCBI Taxonomy" id="2038154"/>
    <lineage>
        <taxon>Eukaryota</taxon>
        <taxon>Metazoa</taxon>
        <taxon>Ecdysozoa</taxon>
        <taxon>Arthropoda</taxon>
        <taxon>Hexapoda</taxon>
        <taxon>Insecta</taxon>
        <taxon>Pterygota</taxon>
        <taxon>Neoptera</taxon>
        <taxon>Endopterygota</taxon>
        <taxon>Coleoptera</taxon>
        <taxon>Polyphaga</taxon>
        <taxon>Elateriformia</taxon>
        <taxon>Elateroidea</taxon>
        <taxon>Elateridae</taxon>
        <taxon>Agrypninae</taxon>
        <taxon>Pyrophorini</taxon>
        <taxon>Ignelater</taxon>
    </lineage>
</organism>
<name>A0A8K0CP36_IGNLU</name>
<sequence>MDDETYVQMDSSTLPGLQFYNTVAGQDVPDKAICSCRLKALHFFTTGTIGGEVYRKECIQKRLVLPSLNDNIPHYSGQT</sequence>
<proteinExistence type="predicted"/>
<evidence type="ECO:0000313" key="2">
    <source>
        <dbReference type="Proteomes" id="UP000801492"/>
    </source>
</evidence>
<keyword evidence="2" id="KW-1185">Reference proteome</keyword>
<dbReference type="Proteomes" id="UP000801492">
    <property type="component" value="Unassembled WGS sequence"/>
</dbReference>
<protein>
    <submittedName>
        <fullName evidence="1">Uncharacterized protein</fullName>
    </submittedName>
</protein>